<accession>A0ABW3I5P3</accession>
<keyword evidence="1" id="KW-0812">Transmembrane</keyword>
<gene>
    <name evidence="2" type="ORF">ACFQ1O_14445</name>
</gene>
<keyword evidence="1" id="KW-1133">Transmembrane helix</keyword>
<reference evidence="3" key="1">
    <citation type="journal article" date="2019" name="Int. J. Syst. Evol. Microbiol.">
        <title>The Global Catalogue of Microorganisms (GCM) 10K type strain sequencing project: providing services to taxonomists for standard genome sequencing and annotation.</title>
        <authorList>
            <consortium name="The Broad Institute Genomics Platform"/>
            <consortium name="The Broad Institute Genome Sequencing Center for Infectious Disease"/>
            <person name="Wu L."/>
            <person name="Ma J."/>
        </authorList>
    </citation>
    <scope>NUCLEOTIDE SEQUENCE [LARGE SCALE GENOMIC DNA]</scope>
    <source>
        <strain evidence="3">CCUG 62114</strain>
    </source>
</reference>
<evidence type="ECO:0000313" key="3">
    <source>
        <dbReference type="Proteomes" id="UP001596997"/>
    </source>
</evidence>
<dbReference type="RefSeq" id="WP_377717343.1">
    <property type="nucleotide sequence ID" value="NZ_JBHTJM010000011.1"/>
</dbReference>
<feature type="transmembrane region" description="Helical" evidence="1">
    <location>
        <begin position="12"/>
        <end position="34"/>
    </location>
</feature>
<protein>
    <submittedName>
        <fullName evidence="2">Uncharacterized protein</fullName>
    </submittedName>
</protein>
<organism evidence="2 3">
    <name type="scientific">Pseudofulvibacter geojedonensis</name>
    <dbReference type="NCBI Taxonomy" id="1123758"/>
    <lineage>
        <taxon>Bacteria</taxon>
        <taxon>Pseudomonadati</taxon>
        <taxon>Bacteroidota</taxon>
        <taxon>Flavobacteriia</taxon>
        <taxon>Flavobacteriales</taxon>
        <taxon>Flavobacteriaceae</taxon>
        <taxon>Pseudofulvibacter</taxon>
    </lineage>
</organism>
<evidence type="ECO:0000256" key="1">
    <source>
        <dbReference type="SAM" id="Phobius"/>
    </source>
</evidence>
<dbReference type="EMBL" id="JBHTJM010000011">
    <property type="protein sequence ID" value="MFD0965214.1"/>
    <property type="molecule type" value="Genomic_DNA"/>
</dbReference>
<feature type="transmembrane region" description="Helical" evidence="1">
    <location>
        <begin position="46"/>
        <end position="67"/>
    </location>
</feature>
<keyword evidence="3" id="KW-1185">Reference proteome</keyword>
<comment type="caution">
    <text evidence="2">The sequence shown here is derived from an EMBL/GenBank/DDBJ whole genome shotgun (WGS) entry which is preliminary data.</text>
</comment>
<sequence length="235" mass="27511">MIKIFTSFRKDLYLLFIISLLFILSIELVLIEIPEFFNGGALFGKIFLKICYSILASITFYFFGIYLGEYRKRQQILPLLNSFLDKIKFTKNSLLSEMYFVAITQNNGEVDYPKDSKSGFVSNYYPTESEIKILANNIPTNKTRHKDSDWIKRFYSLSKEILPICDSILILDTNLKASEISLISELKTCDLFSKIRMYNYDFKGVIANDRITFLEPELIQFFNLFERIEKSMVNN</sequence>
<dbReference type="Proteomes" id="UP001596997">
    <property type="component" value="Unassembled WGS sequence"/>
</dbReference>
<proteinExistence type="predicted"/>
<name>A0ABW3I5P3_9FLAO</name>
<keyword evidence="1" id="KW-0472">Membrane</keyword>
<evidence type="ECO:0000313" key="2">
    <source>
        <dbReference type="EMBL" id="MFD0965214.1"/>
    </source>
</evidence>